<comment type="caution">
    <text evidence="1">The sequence shown here is derived from an EMBL/GenBank/DDBJ whole genome shotgun (WGS) entry which is preliminary data.</text>
</comment>
<protein>
    <submittedName>
        <fullName evidence="1">Uncharacterized protein</fullName>
    </submittedName>
</protein>
<dbReference type="EMBL" id="LAZR01010987">
    <property type="protein sequence ID" value="KKM64001.1"/>
    <property type="molecule type" value="Genomic_DNA"/>
</dbReference>
<evidence type="ECO:0000313" key="1">
    <source>
        <dbReference type="EMBL" id="KKM64001.1"/>
    </source>
</evidence>
<dbReference type="AlphaFoldDB" id="A0A0F9JNI6"/>
<name>A0A0F9JNI6_9ZZZZ</name>
<gene>
    <name evidence="1" type="ORF">LCGC14_1505790</name>
</gene>
<reference evidence="1" key="1">
    <citation type="journal article" date="2015" name="Nature">
        <title>Complex archaea that bridge the gap between prokaryotes and eukaryotes.</title>
        <authorList>
            <person name="Spang A."/>
            <person name="Saw J.H."/>
            <person name="Jorgensen S.L."/>
            <person name="Zaremba-Niedzwiedzka K."/>
            <person name="Martijn J."/>
            <person name="Lind A.E."/>
            <person name="van Eijk R."/>
            <person name="Schleper C."/>
            <person name="Guy L."/>
            <person name="Ettema T.J."/>
        </authorList>
    </citation>
    <scope>NUCLEOTIDE SEQUENCE</scope>
</reference>
<organism evidence="1">
    <name type="scientific">marine sediment metagenome</name>
    <dbReference type="NCBI Taxonomy" id="412755"/>
    <lineage>
        <taxon>unclassified sequences</taxon>
        <taxon>metagenomes</taxon>
        <taxon>ecological metagenomes</taxon>
    </lineage>
</organism>
<accession>A0A0F9JNI6</accession>
<sequence length="198" mass="22306">MNDLLMSCTDNLQQAETPVCGDNFGECITQIILSKAAITQAGNVPTPNEFHIAYIAGEITVISGITNGHKVFLNETEIEGIYGKEWYDKQYRVEGKIKRVSEEIGRMCEKLTRYETLKLWYITDGDYCFGSYDCSPQFSSLIQNQIIYIDFKLDFTGNGIDYSNYDTDYEDVRGILGGIIYPGVGQIIYPGVGIIHYP</sequence>
<proteinExistence type="predicted"/>